<dbReference type="RefSeq" id="WP_188585294.1">
    <property type="nucleotide sequence ID" value="NZ_BMGC01000004.1"/>
</dbReference>
<evidence type="ECO:0000313" key="6">
    <source>
        <dbReference type="EMBL" id="GGB22185.1"/>
    </source>
</evidence>
<dbReference type="Proteomes" id="UP000621454">
    <property type="component" value="Unassembled WGS sequence"/>
</dbReference>
<feature type="binding site" evidence="5">
    <location>
        <position position="193"/>
    </location>
    <ligand>
        <name>phosphoenolpyruvate</name>
        <dbReference type="ChEBI" id="CHEBI:58702"/>
    </ligand>
</feature>
<dbReference type="SUPFAM" id="SSF53448">
    <property type="entry name" value="Nucleotide-diphospho-sugar transferases"/>
    <property type="match status" value="1"/>
</dbReference>
<comment type="pathway">
    <text evidence="5">Cofactor biosynthesis; coenzyme F420 biosynthesis.</text>
</comment>
<proteinExistence type="inferred from homology"/>
<evidence type="ECO:0000256" key="5">
    <source>
        <dbReference type="HAMAP-Rule" id="MF_02114"/>
    </source>
</evidence>
<evidence type="ECO:0000313" key="7">
    <source>
        <dbReference type="Proteomes" id="UP000621454"/>
    </source>
</evidence>
<dbReference type="Gene3D" id="3.90.550.10">
    <property type="entry name" value="Spore Coat Polysaccharide Biosynthesis Protein SpsA, Chain A"/>
    <property type="match status" value="1"/>
</dbReference>
<keyword evidence="3 5" id="KW-0547">Nucleotide-binding</keyword>
<dbReference type="InterPro" id="IPR029044">
    <property type="entry name" value="Nucleotide-diphossugar_trans"/>
</dbReference>
<dbReference type="EC" id="2.7.7.105" evidence="5"/>
<evidence type="ECO:0000256" key="4">
    <source>
        <dbReference type="ARBA" id="ARBA00023134"/>
    </source>
</evidence>
<dbReference type="AlphaFoldDB" id="A0A916WPH5"/>
<keyword evidence="4 5" id="KW-0342">GTP-binding</keyword>
<dbReference type="EMBL" id="BMGC01000004">
    <property type="protein sequence ID" value="GGB22185.1"/>
    <property type="molecule type" value="Genomic_DNA"/>
</dbReference>
<dbReference type="GO" id="GO:0005525">
    <property type="term" value="F:GTP binding"/>
    <property type="evidence" value="ECO:0007669"/>
    <property type="project" value="UniProtKB-KW"/>
</dbReference>
<evidence type="ECO:0000256" key="2">
    <source>
        <dbReference type="ARBA" id="ARBA00022695"/>
    </source>
</evidence>
<keyword evidence="7" id="KW-1185">Reference proteome</keyword>
<feature type="binding site" evidence="5">
    <location>
        <position position="211"/>
    </location>
    <ligand>
        <name>phosphoenolpyruvate</name>
        <dbReference type="ChEBI" id="CHEBI:58702"/>
    </ligand>
</feature>
<keyword evidence="1 5" id="KW-0808">Transferase</keyword>
<organism evidence="6 7">
    <name type="scientific">Gordonia jinhuaensis</name>
    <dbReference type="NCBI Taxonomy" id="1517702"/>
    <lineage>
        <taxon>Bacteria</taxon>
        <taxon>Bacillati</taxon>
        <taxon>Actinomycetota</taxon>
        <taxon>Actinomycetes</taxon>
        <taxon>Mycobacteriales</taxon>
        <taxon>Gordoniaceae</taxon>
        <taxon>Gordonia</taxon>
    </lineage>
</organism>
<evidence type="ECO:0000256" key="3">
    <source>
        <dbReference type="ARBA" id="ARBA00022741"/>
    </source>
</evidence>
<feature type="binding site" evidence="5">
    <location>
        <position position="214"/>
    </location>
    <ligand>
        <name>phosphoenolpyruvate</name>
        <dbReference type="ChEBI" id="CHEBI:58702"/>
    </ligand>
</feature>
<dbReference type="HAMAP" id="MF_02114">
    <property type="entry name" value="CofC"/>
    <property type="match status" value="1"/>
</dbReference>
<dbReference type="GO" id="GO:0043814">
    <property type="term" value="F:phospholactate guanylyltransferase activity"/>
    <property type="evidence" value="ECO:0007669"/>
    <property type="project" value="InterPro"/>
</dbReference>
<gene>
    <name evidence="5" type="primary">fbiD</name>
    <name evidence="6" type="ORF">GCM10011489_07950</name>
</gene>
<reference evidence="6" key="2">
    <citation type="submission" date="2020-09" db="EMBL/GenBank/DDBJ databases">
        <authorList>
            <person name="Sun Q."/>
            <person name="Zhou Y."/>
        </authorList>
    </citation>
    <scope>NUCLEOTIDE SEQUENCE</scope>
    <source>
        <strain evidence="6">CGMCC 1.12827</strain>
    </source>
</reference>
<dbReference type="InterPro" id="IPR002835">
    <property type="entry name" value="CofC"/>
</dbReference>
<comment type="caution">
    <text evidence="6">The sequence shown here is derived from an EMBL/GenBank/DDBJ whole genome shotgun (WGS) entry which is preliminary data.</text>
</comment>
<dbReference type="PANTHER" id="PTHR40392">
    <property type="entry name" value="2-PHOSPHO-L-LACTATE GUANYLYLTRANSFERASE"/>
    <property type="match status" value="1"/>
</dbReference>
<reference evidence="6" key="1">
    <citation type="journal article" date="2014" name="Int. J. Syst. Evol. Microbiol.">
        <title>Complete genome sequence of Corynebacterium casei LMG S-19264T (=DSM 44701T), isolated from a smear-ripened cheese.</title>
        <authorList>
            <consortium name="US DOE Joint Genome Institute (JGI-PGF)"/>
            <person name="Walter F."/>
            <person name="Albersmeier A."/>
            <person name="Kalinowski J."/>
            <person name="Ruckert C."/>
        </authorList>
    </citation>
    <scope>NUCLEOTIDE SEQUENCE</scope>
    <source>
        <strain evidence="6">CGMCC 1.12827</strain>
    </source>
</reference>
<protein>
    <recommendedName>
        <fullName evidence="5">Phosphoenolpyruvate guanylyltransferase</fullName>
        <shortName evidence="5">PEP guanylyltransferase</shortName>
        <ecNumber evidence="5">2.7.7.105</ecNumber>
    </recommendedName>
</protein>
<evidence type="ECO:0000256" key="1">
    <source>
        <dbReference type="ARBA" id="ARBA00022679"/>
    </source>
</evidence>
<comment type="catalytic activity">
    <reaction evidence="5">
        <text>phosphoenolpyruvate + GTP + H(+) = enolpyruvoyl-2-diphospho-5'-guanosine + diphosphate</text>
        <dbReference type="Rhea" id="RHEA:30519"/>
        <dbReference type="ChEBI" id="CHEBI:15378"/>
        <dbReference type="ChEBI" id="CHEBI:33019"/>
        <dbReference type="ChEBI" id="CHEBI:37565"/>
        <dbReference type="ChEBI" id="CHEBI:58702"/>
        <dbReference type="ChEBI" id="CHEBI:143701"/>
        <dbReference type="EC" id="2.7.7.105"/>
    </reaction>
</comment>
<accession>A0A916WPH5</accession>
<dbReference type="GO" id="GO:0052645">
    <property type="term" value="P:F420-0 metabolic process"/>
    <property type="evidence" value="ECO:0007669"/>
    <property type="project" value="UniProtKB-UniRule"/>
</dbReference>
<dbReference type="PANTHER" id="PTHR40392:SF1">
    <property type="entry name" value="2-PHOSPHO-L-LACTATE GUANYLYLTRANSFERASE"/>
    <property type="match status" value="1"/>
</dbReference>
<comment type="similarity">
    <text evidence="5">Belongs to the CofC family.</text>
</comment>
<sequence>MRELRGSESPDRNLTETQRPIVVVMAVKELNQAKTRLAGAFSDALRADLVLGMYLDVLDAVVDLADTPGGAPVTAVVVSPDEIVRNEATRRGGLALDDPVRSDRRDSHGGSAQRLNDALLAGARHARELLLGAAAAGDLARPRMVFLQADLPAITTDVLRQALAAVEQTALGHTDRDQPATAAVVSDRRGTGTAMLIADDTTALDGLLGFGPDSATVHRSRGAVDLVAATSSTDRSRRQRSWGSWEPLRTDVDTIEDLHAAAALGVGAHTAAVLQRLPIGTSTAAACRTR</sequence>
<keyword evidence="2 5" id="KW-0548">Nucleotidyltransferase</keyword>
<comment type="function">
    <text evidence="5">Guanylyltransferase that catalyzes the activation of phosphoenolpyruvate (PEP) as enolpyruvoyl-2-diphospho-5'-guanosine, via the condensation of PEP with GTP. It is involved in the biosynthesis of coenzyme F420, a hydride carrier cofactor.</text>
</comment>
<name>A0A916WPH5_9ACTN</name>